<dbReference type="Proteomes" id="UP000265703">
    <property type="component" value="Unassembled WGS sequence"/>
</dbReference>
<reference evidence="2 3" key="1">
    <citation type="submission" date="2018-06" db="EMBL/GenBank/DDBJ databases">
        <title>Comparative genomics reveals the genomic features of Rhizophagus irregularis, R. cerebriforme, R. diaphanum and Gigaspora rosea, and their symbiotic lifestyle signature.</title>
        <authorList>
            <person name="Morin E."/>
            <person name="San Clemente H."/>
            <person name="Chen E.C.H."/>
            <person name="De La Providencia I."/>
            <person name="Hainaut M."/>
            <person name="Kuo A."/>
            <person name="Kohler A."/>
            <person name="Murat C."/>
            <person name="Tang N."/>
            <person name="Roy S."/>
            <person name="Loubradou J."/>
            <person name="Henrissat B."/>
            <person name="Grigoriev I.V."/>
            <person name="Corradi N."/>
            <person name="Roux C."/>
            <person name="Martin F.M."/>
        </authorList>
    </citation>
    <scope>NUCLEOTIDE SEQUENCE [LARGE SCALE GENOMIC DNA]</scope>
    <source>
        <strain evidence="2 3">DAOM 227022</strain>
    </source>
</reference>
<evidence type="ECO:0000256" key="1">
    <source>
        <dbReference type="SAM" id="Phobius"/>
    </source>
</evidence>
<proteinExistence type="predicted"/>
<organism evidence="2 3">
    <name type="scientific">Glomus cerebriforme</name>
    <dbReference type="NCBI Taxonomy" id="658196"/>
    <lineage>
        <taxon>Eukaryota</taxon>
        <taxon>Fungi</taxon>
        <taxon>Fungi incertae sedis</taxon>
        <taxon>Mucoromycota</taxon>
        <taxon>Glomeromycotina</taxon>
        <taxon>Glomeromycetes</taxon>
        <taxon>Glomerales</taxon>
        <taxon>Glomeraceae</taxon>
        <taxon>Glomus</taxon>
    </lineage>
</organism>
<evidence type="ECO:0000313" key="2">
    <source>
        <dbReference type="EMBL" id="RIA96797.1"/>
    </source>
</evidence>
<dbReference type="EMBL" id="QKYT01000038">
    <property type="protein sequence ID" value="RIA96797.1"/>
    <property type="molecule type" value="Genomic_DNA"/>
</dbReference>
<dbReference type="AlphaFoldDB" id="A0A397TK05"/>
<feature type="non-terminal residue" evidence="2">
    <location>
        <position position="1"/>
    </location>
</feature>
<keyword evidence="1" id="KW-0472">Membrane</keyword>
<name>A0A397TK05_9GLOM</name>
<keyword evidence="3" id="KW-1185">Reference proteome</keyword>
<keyword evidence="1" id="KW-0812">Transmembrane</keyword>
<protein>
    <submittedName>
        <fullName evidence="2">Uncharacterized protein</fullName>
    </submittedName>
</protein>
<evidence type="ECO:0000313" key="3">
    <source>
        <dbReference type="Proteomes" id="UP000265703"/>
    </source>
</evidence>
<accession>A0A397TK05</accession>
<keyword evidence="1" id="KW-1133">Transmembrane helix</keyword>
<comment type="caution">
    <text evidence="2">The sequence shown here is derived from an EMBL/GenBank/DDBJ whole genome shotgun (WGS) entry which is preliminary data.</text>
</comment>
<gene>
    <name evidence="2" type="ORF">C1645_753991</name>
</gene>
<sequence length="59" mass="7228">TLINISFFSYRFSEFFSLKSRLGRENGILFFFQFDMKLKIVSFLSFFGKLTIFFFVFFY</sequence>
<feature type="transmembrane region" description="Helical" evidence="1">
    <location>
        <begin position="40"/>
        <end position="58"/>
    </location>
</feature>